<dbReference type="InterPro" id="IPR039425">
    <property type="entry name" value="RNA_pol_sigma-70-like"/>
</dbReference>
<evidence type="ECO:0000256" key="4">
    <source>
        <dbReference type="ARBA" id="ARBA00023163"/>
    </source>
</evidence>
<dbReference type="Pfam" id="PF04542">
    <property type="entry name" value="Sigma70_r2"/>
    <property type="match status" value="1"/>
</dbReference>
<evidence type="ECO:0000256" key="3">
    <source>
        <dbReference type="ARBA" id="ARBA00023082"/>
    </source>
</evidence>
<feature type="domain" description="RNA polymerase sigma-70 region 2" evidence="5">
    <location>
        <begin position="11"/>
        <end position="76"/>
    </location>
</feature>
<evidence type="ECO:0000259" key="6">
    <source>
        <dbReference type="Pfam" id="PF08281"/>
    </source>
</evidence>
<keyword evidence="3" id="KW-0731">Sigma factor</keyword>
<sequence length="165" mass="19036">MNPNRLCEIWDAHHARLLLIARSIDGSVAFPLLEDAVQDAFIELSKQSIEPRDVMGWLVRVTRNRILDSMRAESRRQRREAAHGEQRWFREPDTTADVDADQLSQAMETLDELSRQIITMRVWGEMTFDTIADVLDVSSSSAHRHYHLALNVLSNQLRRASDVTR</sequence>
<keyword evidence="8" id="KW-1185">Reference proteome</keyword>
<feature type="domain" description="RNA polymerase sigma factor 70 region 4 type 2" evidence="6">
    <location>
        <begin position="101"/>
        <end position="150"/>
    </location>
</feature>
<dbReference type="NCBIfam" id="TIGR02937">
    <property type="entry name" value="sigma70-ECF"/>
    <property type="match status" value="1"/>
</dbReference>
<dbReference type="InterPro" id="IPR014284">
    <property type="entry name" value="RNA_pol_sigma-70_dom"/>
</dbReference>
<dbReference type="Proteomes" id="UP000319908">
    <property type="component" value="Unassembled WGS sequence"/>
</dbReference>
<dbReference type="RefSeq" id="WP_302117298.1">
    <property type="nucleotide sequence ID" value="NZ_SJPU01000001.1"/>
</dbReference>
<protein>
    <submittedName>
        <fullName evidence="7">RNA polymerase sigma factor</fullName>
    </submittedName>
</protein>
<organism evidence="7 8">
    <name type="scientific">Allorhodopirellula heiligendammensis</name>
    <dbReference type="NCBI Taxonomy" id="2714739"/>
    <lineage>
        <taxon>Bacteria</taxon>
        <taxon>Pseudomonadati</taxon>
        <taxon>Planctomycetota</taxon>
        <taxon>Planctomycetia</taxon>
        <taxon>Pirellulales</taxon>
        <taxon>Pirellulaceae</taxon>
        <taxon>Allorhodopirellula</taxon>
    </lineage>
</organism>
<dbReference type="PANTHER" id="PTHR43133">
    <property type="entry name" value="RNA POLYMERASE ECF-TYPE SIGMA FACTO"/>
    <property type="match status" value="1"/>
</dbReference>
<keyword evidence="4" id="KW-0804">Transcription</keyword>
<dbReference type="AlphaFoldDB" id="A0A5C6C2F1"/>
<reference evidence="7 8" key="1">
    <citation type="journal article" date="2020" name="Antonie Van Leeuwenhoek">
        <title>Rhodopirellula heiligendammensis sp. nov., Rhodopirellula pilleata sp. nov., and Rhodopirellula solitaria sp. nov. isolated from natural or artificial marine surfaces in Northern Germany and California, USA, and emended description of the genus Rhodopirellula.</title>
        <authorList>
            <person name="Kallscheuer N."/>
            <person name="Wiegand S."/>
            <person name="Jogler M."/>
            <person name="Boedeker C."/>
            <person name="Peeters S.H."/>
            <person name="Rast P."/>
            <person name="Heuer A."/>
            <person name="Jetten M.S.M."/>
            <person name="Rohde M."/>
            <person name="Jogler C."/>
        </authorList>
    </citation>
    <scope>NUCLEOTIDE SEQUENCE [LARGE SCALE GENOMIC DNA]</scope>
    <source>
        <strain evidence="7 8">Poly21</strain>
    </source>
</reference>
<evidence type="ECO:0000259" key="5">
    <source>
        <dbReference type="Pfam" id="PF04542"/>
    </source>
</evidence>
<dbReference type="SUPFAM" id="SSF88659">
    <property type="entry name" value="Sigma3 and sigma4 domains of RNA polymerase sigma factors"/>
    <property type="match status" value="1"/>
</dbReference>
<proteinExistence type="inferred from homology"/>
<dbReference type="SUPFAM" id="SSF88946">
    <property type="entry name" value="Sigma2 domain of RNA polymerase sigma factors"/>
    <property type="match status" value="1"/>
</dbReference>
<evidence type="ECO:0000313" key="8">
    <source>
        <dbReference type="Proteomes" id="UP000319908"/>
    </source>
</evidence>
<keyword evidence="2" id="KW-0805">Transcription regulation</keyword>
<dbReference type="EMBL" id="SJPU01000001">
    <property type="protein sequence ID" value="TWU18352.1"/>
    <property type="molecule type" value="Genomic_DNA"/>
</dbReference>
<evidence type="ECO:0000256" key="1">
    <source>
        <dbReference type="ARBA" id="ARBA00010641"/>
    </source>
</evidence>
<name>A0A5C6C2F1_9BACT</name>
<comment type="caution">
    <text evidence="7">The sequence shown here is derived from an EMBL/GenBank/DDBJ whole genome shotgun (WGS) entry which is preliminary data.</text>
</comment>
<accession>A0A5C6C2F1</accession>
<dbReference type="InterPro" id="IPR013325">
    <property type="entry name" value="RNA_pol_sigma_r2"/>
</dbReference>
<evidence type="ECO:0000256" key="2">
    <source>
        <dbReference type="ARBA" id="ARBA00023015"/>
    </source>
</evidence>
<dbReference type="InterPro" id="IPR007627">
    <property type="entry name" value="RNA_pol_sigma70_r2"/>
</dbReference>
<comment type="similarity">
    <text evidence="1">Belongs to the sigma-70 factor family. ECF subfamily.</text>
</comment>
<dbReference type="GO" id="GO:0003677">
    <property type="term" value="F:DNA binding"/>
    <property type="evidence" value="ECO:0007669"/>
    <property type="project" value="InterPro"/>
</dbReference>
<dbReference type="Gene3D" id="1.10.1740.10">
    <property type="match status" value="1"/>
</dbReference>
<evidence type="ECO:0000313" key="7">
    <source>
        <dbReference type="EMBL" id="TWU18352.1"/>
    </source>
</evidence>
<dbReference type="InterPro" id="IPR013324">
    <property type="entry name" value="RNA_pol_sigma_r3/r4-like"/>
</dbReference>
<gene>
    <name evidence="7" type="ORF">Poly21_05140</name>
</gene>
<dbReference type="Pfam" id="PF08281">
    <property type="entry name" value="Sigma70_r4_2"/>
    <property type="match status" value="1"/>
</dbReference>
<dbReference type="InterPro" id="IPR013249">
    <property type="entry name" value="RNA_pol_sigma70_r4_t2"/>
</dbReference>
<dbReference type="PANTHER" id="PTHR43133:SF46">
    <property type="entry name" value="RNA POLYMERASE SIGMA-70 FACTOR ECF SUBFAMILY"/>
    <property type="match status" value="1"/>
</dbReference>
<dbReference type="GO" id="GO:0006352">
    <property type="term" value="P:DNA-templated transcription initiation"/>
    <property type="evidence" value="ECO:0007669"/>
    <property type="project" value="InterPro"/>
</dbReference>
<dbReference type="InterPro" id="IPR036388">
    <property type="entry name" value="WH-like_DNA-bd_sf"/>
</dbReference>
<dbReference type="GO" id="GO:0016987">
    <property type="term" value="F:sigma factor activity"/>
    <property type="evidence" value="ECO:0007669"/>
    <property type="project" value="UniProtKB-KW"/>
</dbReference>
<dbReference type="Gene3D" id="1.10.10.10">
    <property type="entry name" value="Winged helix-like DNA-binding domain superfamily/Winged helix DNA-binding domain"/>
    <property type="match status" value="1"/>
</dbReference>